<keyword evidence="3" id="KW-1185">Reference proteome</keyword>
<dbReference type="Proteomes" id="UP000298663">
    <property type="component" value="Unassembled WGS sequence"/>
</dbReference>
<reference evidence="2 3" key="1">
    <citation type="journal article" date="2015" name="Genome Biol.">
        <title>Comparative genomics of Steinernema reveals deeply conserved gene regulatory networks.</title>
        <authorList>
            <person name="Dillman A.R."/>
            <person name="Macchietto M."/>
            <person name="Porter C.F."/>
            <person name="Rogers A."/>
            <person name="Williams B."/>
            <person name="Antoshechkin I."/>
            <person name="Lee M.M."/>
            <person name="Goodwin Z."/>
            <person name="Lu X."/>
            <person name="Lewis E.E."/>
            <person name="Goodrich-Blair H."/>
            <person name="Stock S.P."/>
            <person name="Adams B.J."/>
            <person name="Sternberg P.W."/>
            <person name="Mortazavi A."/>
        </authorList>
    </citation>
    <scope>NUCLEOTIDE SEQUENCE [LARGE SCALE GENOMIC DNA]</scope>
    <source>
        <strain evidence="2 3">ALL</strain>
    </source>
</reference>
<gene>
    <name evidence="2" type="ORF">L596_005077</name>
</gene>
<feature type="compositionally biased region" description="Low complexity" evidence="1">
    <location>
        <begin position="51"/>
        <end position="64"/>
    </location>
</feature>
<evidence type="ECO:0000313" key="2">
    <source>
        <dbReference type="EMBL" id="TMS38328.1"/>
    </source>
</evidence>
<comment type="caution">
    <text evidence="2">The sequence shown here is derived from an EMBL/GenBank/DDBJ whole genome shotgun (WGS) entry which is preliminary data.</text>
</comment>
<name>A0A4U8V225_STECR</name>
<protein>
    <submittedName>
        <fullName evidence="2">Uncharacterized protein</fullName>
    </submittedName>
</protein>
<accession>A0A4U8V225</accession>
<dbReference type="AlphaFoldDB" id="A0A4U8V225"/>
<evidence type="ECO:0000313" key="3">
    <source>
        <dbReference type="Proteomes" id="UP000298663"/>
    </source>
</evidence>
<proteinExistence type="predicted"/>
<sequence>MGLKSDDRIYSLQPPTETGDMEWKRKELKWNGFSSSSSALARTSKPFPEFGTTGMTLTKSTTMSRRSYGFGNRDPIEIEEDIPVGASPGQSYFESYLIFGQPNYITY</sequence>
<feature type="region of interest" description="Disordered" evidence="1">
    <location>
        <begin position="38"/>
        <end position="74"/>
    </location>
</feature>
<evidence type="ECO:0000256" key="1">
    <source>
        <dbReference type="SAM" id="MobiDB-lite"/>
    </source>
</evidence>
<reference evidence="2 3" key="2">
    <citation type="journal article" date="2019" name="G3 (Bethesda)">
        <title>Hybrid Assembly of the Genome of the Entomopathogenic Nematode Steinernema carpocapsae Identifies the X-Chromosome.</title>
        <authorList>
            <person name="Serra L."/>
            <person name="Macchietto M."/>
            <person name="Macias-Munoz A."/>
            <person name="McGill C.J."/>
            <person name="Rodriguez I.M."/>
            <person name="Rodriguez B."/>
            <person name="Murad R."/>
            <person name="Mortazavi A."/>
        </authorList>
    </citation>
    <scope>NUCLEOTIDE SEQUENCE [LARGE SCALE GENOMIC DNA]</scope>
    <source>
        <strain evidence="2 3">ALL</strain>
    </source>
</reference>
<dbReference type="EMBL" id="AZBU02000001">
    <property type="protein sequence ID" value="TMS38328.1"/>
    <property type="molecule type" value="Genomic_DNA"/>
</dbReference>
<organism evidence="2 3">
    <name type="scientific">Steinernema carpocapsae</name>
    <name type="common">Entomopathogenic nematode</name>
    <dbReference type="NCBI Taxonomy" id="34508"/>
    <lineage>
        <taxon>Eukaryota</taxon>
        <taxon>Metazoa</taxon>
        <taxon>Ecdysozoa</taxon>
        <taxon>Nematoda</taxon>
        <taxon>Chromadorea</taxon>
        <taxon>Rhabditida</taxon>
        <taxon>Tylenchina</taxon>
        <taxon>Panagrolaimomorpha</taxon>
        <taxon>Strongyloidoidea</taxon>
        <taxon>Steinernematidae</taxon>
        <taxon>Steinernema</taxon>
    </lineage>
</organism>